<dbReference type="Proteomes" id="UP000320055">
    <property type="component" value="Unassembled WGS sequence"/>
</dbReference>
<feature type="domain" description="N-acetyltransferase" evidence="1">
    <location>
        <begin position="13"/>
        <end position="172"/>
    </location>
</feature>
<dbReference type="Pfam" id="PF13302">
    <property type="entry name" value="Acetyltransf_3"/>
    <property type="match status" value="1"/>
</dbReference>
<dbReference type="AlphaFoldDB" id="A0A563VZ30"/>
<reference evidence="2 3" key="1">
    <citation type="submission" date="2019-01" db="EMBL/GenBank/DDBJ databases">
        <authorList>
            <person name="Brito A."/>
        </authorList>
    </citation>
    <scope>NUCLEOTIDE SEQUENCE [LARGE SCALE GENOMIC DNA]</scope>
    <source>
        <strain evidence="2">1</strain>
    </source>
</reference>
<dbReference type="InterPro" id="IPR016181">
    <property type="entry name" value="Acyl_CoA_acyltransferase"/>
</dbReference>
<evidence type="ECO:0000259" key="1">
    <source>
        <dbReference type="PROSITE" id="PS51186"/>
    </source>
</evidence>
<gene>
    <name evidence="2" type="ORF">H1P_4800002</name>
</gene>
<organism evidence="2 3">
    <name type="scientific">Hyella patelloides LEGE 07179</name>
    <dbReference type="NCBI Taxonomy" id="945734"/>
    <lineage>
        <taxon>Bacteria</taxon>
        <taxon>Bacillati</taxon>
        <taxon>Cyanobacteriota</taxon>
        <taxon>Cyanophyceae</taxon>
        <taxon>Pleurocapsales</taxon>
        <taxon>Hyellaceae</taxon>
        <taxon>Hyella</taxon>
    </lineage>
</organism>
<dbReference type="PANTHER" id="PTHR43792">
    <property type="entry name" value="GNAT FAMILY, PUTATIVE (AFU_ORTHOLOGUE AFUA_3G00765)-RELATED-RELATED"/>
    <property type="match status" value="1"/>
</dbReference>
<dbReference type="EMBL" id="CAACVJ010000424">
    <property type="protein sequence ID" value="VEP16680.1"/>
    <property type="molecule type" value="Genomic_DNA"/>
</dbReference>
<dbReference type="Gene3D" id="3.40.630.30">
    <property type="match status" value="1"/>
</dbReference>
<dbReference type="GO" id="GO:0016747">
    <property type="term" value="F:acyltransferase activity, transferring groups other than amino-acyl groups"/>
    <property type="evidence" value="ECO:0007669"/>
    <property type="project" value="InterPro"/>
</dbReference>
<protein>
    <submittedName>
        <fullName evidence="2">GCN5-related N-acetyltransferase</fullName>
    </submittedName>
</protein>
<evidence type="ECO:0000313" key="2">
    <source>
        <dbReference type="EMBL" id="VEP16680.1"/>
    </source>
</evidence>
<dbReference type="SUPFAM" id="SSF55729">
    <property type="entry name" value="Acyl-CoA N-acyltransferases (Nat)"/>
    <property type="match status" value="1"/>
</dbReference>
<accession>A0A563VZ30</accession>
<dbReference type="PROSITE" id="PS51186">
    <property type="entry name" value="GNAT"/>
    <property type="match status" value="1"/>
</dbReference>
<dbReference type="InterPro" id="IPR051531">
    <property type="entry name" value="N-acetyltransferase"/>
</dbReference>
<keyword evidence="2" id="KW-0808">Transferase</keyword>
<dbReference type="PANTHER" id="PTHR43792:SF1">
    <property type="entry name" value="N-ACETYLTRANSFERASE DOMAIN-CONTAINING PROTEIN"/>
    <property type="match status" value="1"/>
</dbReference>
<dbReference type="InterPro" id="IPR000182">
    <property type="entry name" value="GNAT_dom"/>
</dbReference>
<sequence>MPESIFDSRVDDCTMRLLKASDLDALAAIWADSQVTRFLPSRGVSISRDNTEKSLKSFIKHWQYRGYGIWAIIENYSSHMIGYCGLRYLDELNEVEVLYGLAKTYWGRGITTQAVKASISYGFDVANLDKVIAMALPDNLASRRVMEKAGLEYEKQIHMFNLDVLYYSVQNR</sequence>
<proteinExistence type="predicted"/>
<name>A0A563VZ30_9CYAN</name>
<evidence type="ECO:0000313" key="3">
    <source>
        <dbReference type="Proteomes" id="UP000320055"/>
    </source>
</evidence>
<keyword evidence="3" id="KW-1185">Reference proteome</keyword>